<evidence type="ECO:0000313" key="3">
    <source>
        <dbReference type="EMBL" id="OGC15229.1"/>
    </source>
</evidence>
<organism evidence="3 4">
    <name type="scientific">candidate division WOR-1 bacterium RIFOXYB2_FULL_36_35</name>
    <dbReference type="NCBI Taxonomy" id="1802578"/>
    <lineage>
        <taxon>Bacteria</taxon>
        <taxon>Bacillati</taxon>
        <taxon>Saganbacteria</taxon>
    </lineage>
</organism>
<dbReference type="GO" id="GO:0008168">
    <property type="term" value="F:methyltransferase activity"/>
    <property type="evidence" value="ECO:0007669"/>
    <property type="project" value="UniProtKB-KW"/>
</dbReference>
<dbReference type="GO" id="GO:0031167">
    <property type="term" value="P:rRNA methylation"/>
    <property type="evidence" value="ECO:0007669"/>
    <property type="project" value="InterPro"/>
</dbReference>
<keyword evidence="2 3" id="KW-0808">Transferase</keyword>
<dbReference type="Pfam" id="PF03602">
    <property type="entry name" value="Cons_hypoth95"/>
    <property type="match status" value="1"/>
</dbReference>
<accession>A0A1F4S499</accession>
<dbReference type="PANTHER" id="PTHR43542:SF1">
    <property type="entry name" value="METHYLTRANSFERASE"/>
    <property type="match status" value="1"/>
</dbReference>
<protein>
    <submittedName>
        <fullName evidence="3">16S rRNA (Guanine(966)-N(2))-methyltransferase RsmD</fullName>
    </submittedName>
</protein>
<dbReference type="InterPro" id="IPR004398">
    <property type="entry name" value="RNA_MeTrfase_RsmD"/>
</dbReference>
<evidence type="ECO:0000313" key="4">
    <source>
        <dbReference type="Proteomes" id="UP000177905"/>
    </source>
</evidence>
<name>A0A1F4S499_UNCSA</name>
<dbReference type="PANTHER" id="PTHR43542">
    <property type="entry name" value="METHYLTRANSFERASE"/>
    <property type="match status" value="1"/>
</dbReference>
<dbReference type="Proteomes" id="UP000177905">
    <property type="component" value="Unassembled WGS sequence"/>
</dbReference>
<feature type="non-terminal residue" evidence="3">
    <location>
        <position position="189"/>
    </location>
</feature>
<reference evidence="3 4" key="1">
    <citation type="journal article" date="2016" name="Nat. Commun.">
        <title>Thousands of microbial genomes shed light on interconnected biogeochemical processes in an aquifer system.</title>
        <authorList>
            <person name="Anantharaman K."/>
            <person name="Brown C.T."/>
            <person name="Hug L.A."/>
            <person name="Sharon I."/>
            <person name="Castelle C.J."/>
            <person name="Probst A.J."/>
            <person name="Thomas B.C."/>
            <person name="Singh A."/>
            <person name="Wilkins M.J."/>
            <person name="Karaoz U."/>
            <person name="Brodie E.L."/>
            <person name="Williams K.H."/>
            <person name="Hubbard S.S."/>
            <person name="Banfield J.F."/>
        </authorList>
    </citation>
    <scope>NUCLEOTIDE SEQUENCE [LARGE SCALE GENOMIC DNA]</scope>
</reference>
<dbReference type="InterPro" id="IPR029063">
    <property type="entry name" value="SAM-dependent_MTases_sf"/>
</dbReference>
<proteinExistence type="predicted"/>
<dbReference type="PIRSF" id="PIRSF004553">
    <property type="entry name" value="CHP00095"/>
    <property type="match status" value="1"/>
</dbReference>
<gene>
    <name evidence="3" type="ORF">A2290_03020</name>
</gene>
<evidence type="ECO:0000256" key="1">
    <source>
        <dbReference type="ARBA" id="ARBA00022603"/>
    </source>
</evidence>
<dbReference type="NCBIfam" id="TIGR00095">
    <property type="entry name" value="16S rRNA (guanine(966)-N(2))-methyltransferase RsmD"/>
    <property type="match status" value="1"/>
</dbReference>
<sequence>MRIISGSRKGRKLKVPKTDLRPLSDQAKESLFNILASDIPDSDFLDLFAGSGSVGIEALSREARLSIFVEKDRKAVSVIRENLEDLGLSDRAEVFAIDVFQALKILYKKQAKFDIIFLGAPYGSLFLLKSLQFLGEFNLLKPKGIIIAEHRAKSSLDGTIGYLDKLREHKCGDTLFSFYKGSFDEKSGI</sequence>
<comment type="caution">
    <text evidence="3">The sequence shown here is derived from an EMBL/GenBank/DDBJ whole genome shotgun (WGS) entry which is preliminary data.</text>
</comment>
<dbReference type="EMBL" id="MEUA01000023">
    <property type="protein sequence ID" value="OGC15229.1"/>
    <property type="molecule type" value="Genomic_DNA"/>
</dbReference>
<evidence type="ECO:0000256" key="2">
    <source>
        <dbReference type="ARBA" id="ARBA00022679"/>
    </source>
</evidence>
<dbReference type="CDD" id="cd02440">
    <property type="entry name" value="AdoMet_MTases"/>
    <property type="match status" value="1"/>
</dbReference>
<keyword evidence="1 3" id="KW-0489">Methyltransferase</keyword>
<dbReference type="AlphaFoldDB" id="A0A1F4S499"/>
<dbReference type="Gene3D" id="3.40.50.150">
    <property type="entry name" value="Vaccinia Virus protein VP39"/>
    <property type="match status" value="1"/>
</dbReference>
<dbReference type="SUPFAM" id="SSF53335">
    <property type="entry name" value="S-adenosyl-L-methionine-dependent methyltransferases"/>
    <property type="match status" value="1"/>
</dbReference>